<proteinExistence type="predicted"/>
<dbReference type="InterPro" id="IPR004161">
    <property type="entry name" value="EFTu-like_2"/>
</dbReference>
<evidence type="ECO:0000256" key="1">
    <source>
        <dbReference type="ARBA" id="ARBA00004496"/>
    </source>
</evidence>
<keyword evidence="4" id="KW-0547">Nucleotide-binding</keyword>
<dbReference type="PANTHER" id="PTHR43721">
    <property type="entry name" value="ELONGATION FACTOR TU-RELATED"/>
    <property type="match status" value="1"/>
</dbReference>
<dbReference type="InterPro" id="IPR009000">
    <property type="entry name" value="Transl_B-barrel_sf"/>
</dbReference>
<gene>
    <name evidence="10" type="primary">selB</name>
    <name evidence="10" type="ORF">QR721_09405</name>
</gene>
<sequence>MNKLEEHHTIGMAGHIDHGKTTLTKALTGIDTDRLKEEKERGLSIEPGFAALHLPGGKTVSIVDVPGHNRLIRQMIAGVAGIDLVLLIVAADEGIMPQTKEHLDIIELLGIQHGIIVLTKTAELDEELLALAEEEILGFLIGKVFEKSPIIRVDSITGDGINELKIEIAQMVSTLPARKISGPFRMPIDQVFTMKGHGVIARGTVQGGAVHTEDELTVLPSGKKVKVRQLQVHYERADQAQAGQRAALNIAGIEKNELQRGDILVVNEKRFSPSKVIDVALNLISSQERSVKQRSPIRIYIGTAVVDGQVVFFDRNEAKPGSAALCQIRLKNPIAVQKGDRFILRRPSPAETIGGGIVIDPAGERYKFGEQTIAMLERKKCGTPLELVTEYLFEHQGAAFDELQGIAGDQLNGLLQEGIESGAIIKIAENYFSLASVISTSCDKVRKQIELYHNNNPLDLGITKAELFEKMRRLMPELILNFSLAKLEQADKIFRQGPILAVADFSPHPPVHMHKQVDILIEMYKKVQLMPEQFNQMAKQAELADKDIEAVKHYLIREKQLIRITEELLIHKNTVDKGIADLKRGTGMSFTPAEAKEILGVSRKYMIPFLEWLDNQGMTERIENKRFWTSRDGEK</sequence>
<dbReference type="Pfam" id="PF09106">
    <property type="entry name" value="WHD_2nd_SelB"/>
    <property type="match status" value="1"/>
</dbReference>
<dbReference type="PROSITE" id="PS51722">
    <property type="entry name" value="G_TR_2"/>
    <property type="match status" value="1"/>
</dbReference>
<dbReference type="Pfam" id="PF00009">
    <property type="entry name" value="GTP_EFTU"/>
    <property type="match status" value="1"/>
</dbReference>
<dbReference type="CDD" id="cd04171">
    <property type="entry name" value="SelB"/>
    <property type="match status" value="1"/>
</dbReference>
<dbReference type="Gene3D" id="3.40.50.300">
    <property type="entry name" value="P-loop containing nucleotide triphosphate hydrolases"/>
    <property type="match status" value="1"/>
</dbReference>
<dbReference type="GO" id="GO:0003746">
    <property type="term" value="F:translation elongation factor activity"/>
    <property type="evidence" value="ECO:0007669"/>
    <property type="project" value="UniProtKB-KW"/>
</dbReference>
<evidence type="ECO:0000256" key="4">
    <source>
        <dbReference type="ARBA" id="ARBA00022741"/>
    </source>
</evidence>
<dbReference type="Gene3D" id="1.10.10.10">
    <property type="entry name" value="Winged helix-like DNA-binding domain superfamily/Winged helix DNA-binding domain"/>
    <property type="match status" value="1"/>
</dbReference>
<dbReference type="Proteomes" id="UP001180087">
    <property type="component" value="Chromosome"/>
</dbReference>
<dbReference type="Pfam" id="PF03144">
    <property type="entry name" value="GTP_EFTU_D2"/>
    <property type="match status" value="1"/>
</dbReference>
<dbReference type="CDD" id="cd03696">
    <property type="entry name" value="SelB_II"/>
    <property type="match status" value="1"/>
</dbReference>
<dbReference type="NCBIfam" id="TIGR00475">
    <property type="entry name" value="selB"/>
    <property type="match status" value="1"/>
</dbReference>
<dbReference type="InterPro" id="IPR004535">
    <property type="entry name" value="Transl_elong_SelB"/>
</dbReference>
<reference evidence="10" key="1">
    <citation type="submission" date="2023-06" db="EMBL/GenBank/DDBJ databases">
        <title>A Treasure from Seagulls: Isolation and Description of Aciduricobacillus qingdaonensis gen. nov., sp. nov., a Rare Obligately Uric Acid-utilizing Member in the Family Bacillaceae.</title>
        <authorList>
            <person name="Liu W."/>
            <person name="Wang B."/>
        </authorList>
    </citation>
    <scope>NUCLEOTIDE SEQUENCE</scope>
    <source>
        <strain evidence="10">44XB</strain>
    </source>
</reference>
<dbReference type="InterPro" id="IPR050055">
    <property type="entry name" value="EF-Tu_GTPase"/>
</dbReference>
<comment type="function">
    <text evidence="7">Translation factor necessary for the incorporation of selenocysteine into proteins. It probably replaces EF-Tu for the insertion of selenocysteine directed by the UGA codon. SelB binds GTP and GDP.</text>
</comment>
<evidence type="ECO:0000256" key="2">
    <source>
        <dbReference type="ARBA" id="ARBA00015953"/>
    </source>
</evidence>
<dbReference type="SUPFAM" id="SSF52540">
    <property type="entry name" value="P-loop containing nucleoside triphosphate hydrolases"/>
    <property type="match status" value="1"/>
</dbReference>
<protein>
    <recommendedName>
        <fullName evidence="2">Selenocysteine-specific elongation factor</fullName>
    </recommendedName>
    <alternativeName>
        <fullName evidence="8">SelB translation factor</fullName>
    </alternativeName>
</protein>
<organism evidence="10 11">
    <name type="scientific">Aciduricibacillus chroicocephali</name>
    <dbReference type="NCBI Taxonomy" id="3054939"/>
    <lineage>
        <taxon>Bacteria</taxon>
        <taxon>Bacillati</taxon>
        <taxon>Bacillota</taxon>
        <taxon>Bacilli</taxon>
        <taxon>Bacillales</taxon>
        <taxon>Bacillaceae</taxon>
        <taxon>Aciduricibacillus</taxon>
    </lineage>
</organism>
<feature type="domain" description="Tr-type G" evidence="9">
    <location>
        <begin position="5"/>
        <end position="176"/>
    </location>
</feature>
<accession>A0ABY9KTG6</accession>
<dbReference type="InterPro" id="IPR057335">
    <property type="entry name" value="Beta-barrel_SelB"/>
</dbReference>
<dbReference type="SUPFAM" id="SSF46785">
    <property type="entry name" value="Winged helix' DNA-binding domain"/>
    <property type="match status" value="2"/>
</dbReference>
<name>A0ABY9KTG6_9BACI</name>
<dbReference type="InterPro" id="IPR015190">
    <property type="entry name" value="Elong_fac_SelB-wing-hlx_typ-2"/>
</dbReference>
<keyword evidence="5" id="KW-0648">Protein biosynthesis</keyword>
<dbReference type="PRINTS" id="PR00315">
    <property type="entry name" value="ELONGATNFCT"/>
</dbReference>
<keyword evidence="10" id="KW-0251">Elongation factor</keyword>
<dbReference type="InterPro" id="IPR027417">
    <property type="entry name" value="P-loop_NTPase"/>
</dbReference>
<evidence type="ECO:0000313" key="10">
    <source>
        <dbReference type="EMBL" id="WLV23854.1"/>
    </source>
</evidence>
<comment type="subcellular location">
    <subcellularLocation>
        <location evidence="1">Cytoplasm</location>
    </subcellularLocation>
</comment>
<dbReference type="SUPFAM" id="SSF50447">
    <property type="entry name" value="Translation proteins"/>
    <property type="match status" value="1"/>
</dbReference>
<evidence type="ECO:0000256" key="3">
    <source>
        <dbReference type="ARBA" id="ARBA00022490"/>
    </source>
</evidence>
<dbReference type="PANTHER" id="PTHR43721:SF22">
    <property type="entry name" value="ELONGATION FACTOR TU, MITOCHONDRIAL"/>
    <property type="match status" value="1"/>
</dbReference>
<dbReference type="InterPro" id="IPR009001">
    <property type="entry name" value="Transl_elong_EF1A/Init_IF2_C"/>
</dbReference>
<dbReference type="Gene3D" id="2.40.30.10">
    <property type="entry name" value="Translation factors"/>
    <property type="match status" value="2"/>
</dbReference>
<dbReference type="Pfam" id="PF09107">
    <property type="entry name" value="WHD_3rd_SelB"/>
    <property type="match status" value="1"/>
</dbReference>
<dbReference type="InterPro" id="IPR036388">
    <property type="entry name" value="WH-like_DNA-bd_sf"/>
</dbReference>
<evidence type="ECO:0000256" key="5">
    <source>
        <dbReference type="ARBA" id="ARBA00022917"/>
    </source>
</evidence>
<dbReference type="InterPro" id="IPR000795">
    <property type="entry name" value="T_Tr_GTP-bd_dom"/>
</dbReference>
<dbReference type="Pfam" id="PF25461">
    <property type="entry name" value="Beta-barrel_SelB"/>
    <property type="match status" value="1"/>
</dbReference>
<dbReference type="RefSeq" id="WP_348026288.1">
    <property type="nucleotide sequence ID" value="NZ_CP129113.1"/>
</dbReference>
<dbReference type="InterPro" id="IPR036390">
    <property type="entry name" value="WH_DNA-bd_sf"/>
</dbReference>
<evidence type="ECO:0000313" key="11">
    <source>
        <dbReference type="Proteomes" id="UP001180087"/>
    </source>
</evidence>
<evidence type="ECO:0000259" key="9">
    <source>
        <dbReference type="PROSITE" id="PS51722"/>
    </source>
</evidence>
<keyword evidence="3" id="KW-0963">Cytoplasm</keyword>
<evidence type="ECO:0000256" key="8">
    <source>
        <dbReference type="ARBA" id="ARBA00031615"/>
    </source>
</evidence>
<keyword evidence="11" id="KW-1185">Reference proteome</keyword>
<dbReference type="InterPro" id="IPR015191">
    <property type="entry name" value="SelB_WHD4"/>
</dbReference>
<keyword evidence="6" id="KW-0342">GTP-binding</keyword>
<dbReference type="Gene3D" id="1.10.10.2770">
    <property type="match status" value="1"/>
</dbReference>
<dbReference type="SUPFAM" id="SSF50465">
    <property type="entry name" value="EF-Tu/eEF-1alpha/eIF2-gamma C-terminal domain"/>
    <property type="match status" value="1"/>
</dbReference>
<evidence type="ECO:0000256" key="6">
    <source>
        <dbReference type="ARBA" id="ARBA00023134"/>
    </source>
</evidence>
<dbReference type="EMBL" id="CP129113">
    <property type="protein sequence ID" value="WLV23854.1"/>
    <property type="molecule type" value="Genomic_DNA"/>
</dbReference>
<evidence type="ECO:0000256" key="7">
    <source>
        <dbReference type="ARBA" id="ARBA00025526"/>
    </source>
</evidence>
<dbReference type="CDD" id="cd15491">
    <property type="entry name" value="selB_III"/>
    <property type="match status" value="1"/>
</dbReference>